<dbReference type="EMBL" id="CACVAP010000061">
    <property type="protein sequence ID" value="CAA6810803.1"/>
    <property type="molecule type" value="Genomic_DNA"/>
</dbReference>
<gene>
    <name evidence="3" type="ORF">HELGO_WM5235</name>
</gene>
<dbReference type="PANTHER" id="PTHR40094">
    <property type="entry name" value="ALPHA-2-MACROGLOBULIN HOMOLOG"/>
    <property type="match status" value="1"/>
</dbReference>
<proteinExistence type="inferred from homology"/>
<evidence type="ECO:0000313" key="3">
    <source>
        <dbReference type="EMBL" id="CAA6810803.1"/>
    </source>
</evidence>
<dbReference type="SUPFAM" id="SSF48239">
    <property type="entry name" value="Terpenoid cyclases/Protein prenyltransferases"/>
    <property type="match status" value="1"/>
</dbReference>
<name>A0A6S6T6I4_9BACT</name>
<dbReference type="Pfam" id="PF01835">
    <property type="entry name" value="MG2"/>
    <property type="match status" value="1"/>
</dbReference>
<dbReference type="Gene3D" id="2.60.40.1930">
    <property type="match status" value="1"/>
</dbReference>
<reference evidence="3" key="1">
    <citation type="submission" date="2020-01" db="EMBL/GenBank/DDBJ databases">
        <authorList>
            <person name="Meier V. D."/>
            <person name="Meier V D."/>
        </authorList>
    </citation>
    <scope>NUCLEOTIDE SEQUENCE</scope>
    <source>
        <strain evidence="3">HLG_WM_MAG_06</strain>
    </source>
</reference>
<dbReference type="PANTHER" id="PTHR40094:SF1">
    <property type="entry name" value="UBIQUITIN DOMAIN-CONTAINING PROTEIN"/>
    <property type="match status" value="1"/>
</dbReference>
<evidence type="ECO:0000259" key="2">
    <source>
        <dbReference type="SMART" id="SM01360"/>
    </source>
</evidence>
<dbReference type="Pfam" id="PF17973">
    <property type="entry name" value="bMG10"/>
    <property type="match status" value="1"/>
</dbReference>
<sequence>MFLFPLFLFSFNYTAQWKQVETFDQQQLPKSALEKVNLIYDKAKEEQNTVQFIRATIYKKNYATILEEKSDVSAINVLKKAISESTKSEEKLILTSLLAEFYTNYLEKQYYQIKNRTTVKDNASTDISTWSIEELTNKATQLYLSTLKPEGQNIFMEKYQSILTKGEHVEGLYPTLYDFLAFRALKYFKNTRHTLQTFNQDFQLTSKEAFTSAQTFRNYPFIVNNSLKYNALLVYQKLLHFHKNNKYPKAHMHINLERLFFVRQNITHNTENASQKYEEALKSIAEQHLDSEVLTNLAQFYVEKKEYVKAMHYVEQGLTSRDTYIQKRLNAIKNDIQARKIQLQVEEVNLPHENILASLQYRNIETLFVRVLKPTKEEFKKFNSLYKTAEKQTYLKSLNSFKTFHVDLVKDHDYKQHATELSLGNYDLGSYLFLFSEEANFTSNVSHQSVNISNIAYLQQKNKLLVLHRKTGEPLENVKATFYKNQRNQESFLEEAHSDKNGFVNLPKVYGEYKIVFEYNSDRLNSKSYSQNDYERDKSSHQQVIFFTDRSIYRPNQPIYFKGLAVEHSSIKKPKILTNTSVTVSFLNTNNQKIESKEFTTDEYGTFHGEFTSPSSGLLGYMQLNASIGGSTGIRVEEYKRPKFEVTFKKLQNSYVLGDNIQLLGEAKAYAGNGISNAKVSYDIKRIARFPWRNYWEPYPPHNEKVIKEGDVQTDEQGLFHIDFDALKVDSLDSHSPNYYYTVTASVTDTTGETQRTYKTIVLGMVGIRADMLVNTAYSTEENKTITVETKNLDGEFQALQGEIVIEKLAKEERLYKRRYWDDEQNIDRPLYTKEAFEKLFPNYKFLEEESKAEKHFIKSIPFDTQQSKKVSLGTLEQGEYLLTLHTTDSSGKKVSTSETVNIYDLKAKDPHQKTTLWYKNFHNEYKAGENIVLDMKSSIKNLPILLSIERPNQAIEEKWIHINELTQAIVKLKDADRGGIAYQMTYVHENRFYHHMGTVAVPWDTELNVEYLSFRDKLKPNEEEQWKIKISGQNKEKVMANMVATMYDASLDALNPHHFNPVRLYPGLYSDYRLQWQGKTFSPLWLHKNWKLQKLEHTRRTFQEIKWINDYNSNQRMNRGGGFGGAMPAMAPMAMEMAVEDMSAPTGNAMMPKNMQIPPDSVPQPKIRKNLKETMFFLPNLQTDEEGNILIDFKTNEALTRWNFMAFVHTKDLKTAVTQKTLTTSKELMVVTNLPRFFREKDQITLSAKVVNMSQKDLNGTCELQLVDPSTQKPIFEREFIKNVSIKKGASSVVEFKFTVPNVDEVSAIQHTIIAKTASHSDAEQIIKSILSNRVFVTESKNMFVSANEEKSFTLASLKNTTSPTLSNHKLTLEFTSNPAWYAIKSLPYLMEYPHECNEQLFNRYFANALAAKIANSSPKIKEVFESWKSKKELISALETNQELKSVLLEETPWVFNAKSQEEQQANLGILFDLVRLAKEEKSTYNKLIKRQFEHKDGGWAWFESPHSNWYITQYIVEGFGKLKKLGIDKTNTEAMGVATHYIDMQMLEQYKKLLKNVEDNNANLENDHLSSILTHYLYARSFYNFKMSSEIQEAHDYYLEQAKRYWVNKGLYEQGMIALTLESKNDHSTAMNIVKSLKERALVNNELGMYFKYTHGYYWNQMPLETHALMIDVFNTVAKDKASVTLLKTWLLKNKQTTHWKTTKATASAIYALLSDGKWVENNEAVQVDFDTTLPYKEKIKMASKQAGTGYFKVAFDNFDQSMATVKVKNPNDNIAWGALYWQYFEEMDKVKTFKETPLTIDKKLFLIETSAEHGEQLSSIENHSLKVGDKVKVRIEIRVDRDMEFVMLKDSRASAFEPINVLSRYKYQDGLGYYESTKDNATYFFIDYLAKGTYVFEYPLVLTHKGDFSNGITTMESMYAPEFKSHSEGIRIHVK</sequence>
<dbReference type="SMART" id="SM01360">
    <property type="entry name" value="A2M"/>
    <property type="match status" value="1"/>
</dbReference>
<dbReference type="InterPro" id="IPR051802">
    <property type="entry name" value="YfhM-like"/>
</dbReference>
<dbReference type="InterPro" id="IPR008930">
    <property type="entry name" value="Terpenoid_cyclase/PrenylTrfase"/>
</dbReference>
<accession>A0A6S6T6I4</accession>
<dbReference type="InterPro" id="IPR002890">
    <property type="entry name" value="MG2"/>
</dbReference>
<dbReference type="GO" id="GO:0004866">
    <property type="term" value="F:endopeptidase inhibitor activity"/>
    <property type="evidence" value="ECO:0007669"/>
    <property type="project" value="InterPro"/>
</dbReference>
<dbReference type="Pfam" id="PF00207">
    <property type="entry name" value="A2M"/>
    <property type="match status" value="1"/>
</dbReference>
<dbReference type="InterPro" id="IPR041246">
    <property type="entry name" value="Bact_MG10"/>
</dbReference>
<organism evidence="3">
    <name type="scientific">uncultured Sulfurovum sp</name>
    <dbReference type="NCBI Taxonomy" id="269237"/>
    <lineage>
        <taxon>Bacteria</taxon>
        <taxon>Pseudomonadati</taxon>
        <taxon>Campylobacterota</taxon>
        <taxon>Epsilonproteobacteria</taxon>
        <taxon>Campylobacterales</taxon>
        <taxon>Sulfurovaceae</taxon>
        <taxon>Sulfurovum</taxon>
        <taxon>environmental samples</taxon>
    </lineage>
</organism>
<dbReference type="Gene3D" id="1.50.10.20">
    <property type="match status" value="1"/>
</dbReference>
<dbReference type="InterPro" id="IPR001599">
    <property type="entry name" value="Macroglobln_a2"/>
</dbReference>
<comment type="similarity">
    <text evidence="1">Belongs to the protease inhibitor I39 (alpha-2-macroglobulin) family. Bacterial alpha-2-macroglobulin subfamily.</text>
</comment>
<protein>
    <recommendedName>
        <fullName evidence="2">Alpha-2-macroglobulin domain-containing protein</fullName>
    </recommendedName>
</protein>
<evidence type="ECO:0000256" key="1">
    <source>
        <dbReference type="ARBA" id="ARBA00010556"/>
    </source>
</evidence>
<feature type="domain" description="Alpha-2-macroglobulin" evidence="2">
    <location>
        <begin position="1175"/>
        <end position="1265"/>
    </location>
</feature>